<proteinExistence type="predicted"/>
<name>A0A0B5DSS9_9RHOB</name>
<accession>A0A0B5DSS9</accession>
<dbReference type="Proteomes" id="UP000031521">
    <property type="component" value="Chromosome"/>
</dbReference>
<organism evidence="1 2">
    <name type="scientific">Celeribacter indicus</name>
    <dbReference type="NCBI Taxonomy" id="1208324"/>
    <lineage>
        <taxon>Bacteria</taxon>
        <taxon>Pseudomonadati</taxon>
        <taxon>Pseudomonadota</taxon>
        <taxon>Alphaproteobacteria</taxon>
        <taxon>Rhodobacterales</taxon>
        <taxon>Roseobacteraceae</taxon>
        <taxon>Celeribacter</taxon>
    </lineage>
</organism>
<dbReference type="RefSeq" id="WP_043869046.1">
    <property type="nucleotide sequence ID" value="NZ_CP004393.1"/>
</dbReference>
<dbReference type="KEGG" id="cid:P73_1384"/>
<evidence type="ECO:0000313" key="1">
    <source>
        <dbReference type="EMBL" id="AJE46099.1"/>
    </source>
</evidence>
<gene>
    <name evidence="1" type="ORF">P73_1384</name>
</gene>
<keyword evidence="2" id="KW-1185">Reference proteome</keyword>
<sequence>MQKFGLNKASEWRQIDPNTAANDTANAHAYVGDARPHVKYAKEWVYDALATDLEIVQMSGFEDEQVLDEQQWMRMAQSMAARSEHAAQACGIEINGGLEEVFLLVFERAKEELQEDL</sequence>
<reference evidence="1 2" key="1">
    <citation type="journal article" date="2014" name="Int. J. Syst. Evol. Microbiol.">
        <title>Celeribacter indicus sp. nov., a polycyclic aromatic hydrocarbon-degrading bacterium from deep-sea sediment and reclassification of Huaishuia halophila as Celeribacter halophilus comb. nov.</title>
        <authorList>
            <person name="Lai Q."/>
            <person name="Cao J."/>
            <person name="Yuan J."/>
            <person name="Li F."/>
            <person name="Shao Z."/>
        </authorList>
    </citation>
    <scope>NUCLEOTIDE SEQUENCE [LARGE SCALE GENOMIC DNA]</scope>
    <source>
        <strain evidence="1">P73</strain>
    </source>
</reference>
<evidence type="ECO:0000313" key="2">
    <source>
        <dbReference type="Proteomes" id="UP000031521"/>
    </source>
</evidence>
<protein>
    <submittedName>
        <fullName evidence="1">Uncharacterized protein</fullName>
    </submittedName>
</protein>
<dbReference type="EMBL" id="CP004393">
    <property type="protein sequence ID" value="AJE46099.1"/>
    <property type="molecule type" value="Genomic_DNA"/>
</dbReference>
<dbReference type="HOGENOM" id="CLU_2080559_0_0_5"/>
<dbReference type="AlphaFoldDB" id="A0A0B5DSS9"/>